<dbReference type="RefSeq" id="WP_382337592.1">
    <property type="nucleotide sequence ID" value="NZ_JBHSSO010000062.1"/>
</dbReference>
<evidence type="ECO:0000313" key="3">
    <source>
        <dbReference type="Proteomes" id="UP001596258"/>
    </source>
</evidence>
<gene>
    <name evidence="2" type="ORF">ACFP1M_07915</name>
</gene>
<accession>A0ABW1UA05</accession>
<protein>
    <submittedName>
        <fullName evidence="2">Ig-like domain-containing protein</fullName>
    </submittedName>
</protein>
<proteinExistence type="predicted"/>
<feature type="domain" description="Bacterial Ig" evidence="1">
    <location>
        <begin position="18"/>
        <end position="57"/>
    </location>
</feature>
<dbReference type="Proteomes" id="UP001596258">
    <property type="component" value="Unassembled WGS sequence"/>
</dbReference>
<dbReference type="InterPro" id="IPR041498">
    <property type="entry name" value="Big_6"/>
</dbReference>
<organism evidence="2 3">
    <name type="scientific">Levilactobacillus angrenensis</name>
    <dbReference type="NCBI Taxonomy" id="2486020"/>
    <lineage>
        <taxon>Bacteria</taxon>
        <taxon>Bacillati</taxon>
        <taxon>Bacillota</taxon>
        <taxon>Bacilli</taxon>
        <taxon>Lactobacillales</taxon>
        <taxon>Lactobacillaceae</taxon>
        <taxon>Levilactobacillus</taxon>
    </lineage>
</organism>
<dbReference type="EMBL" id="JBHSSO010000062">
    <property type="protein sequence ID" value="MFC6290091.1"/>
    <property type="molecule type" value="Genomic_DNA"/>
</dbReference>
<evidence type="ECO:0000313" key="2">
    <source>
        <dbReference type="EMBL" id="MFC6290091.1"/>
    </source>
</evidence>
<keyword evidence="3" id="KW-1185">Reference proteome</keyword>
<evidence type="ECO:0000259" key="1">
    <source>
        <dbReference type="Pfam" id="PF17936"/>
    </source>
</evidence>
<sequence>MRGRKHYTKNSRKILFQKGVKGSKIVLKNSKGQTVKKFTVKKNGKFSVKLTKKQAKKLNNTKKGKKYFTFTITQKGYKAYTVKYMIKK</sequence>
<comment type="caution">
    <text evidence="2">The sequence shown here is derived from an EMBL/GenBank/DDBJ whole genome shotgun (WGS) entry which is preliminary data.</text>
</comment>
<dbReference type="Pfam" id="PF17936">
    <property type="entry name" value="Big_6"/>
    <property type="match status" value="1"/>
</dbReference>
<reference evidence="3" key="1">
    <citation type="journal article" date="2019" name="Int. J. Syst. Evol. Microbiol.">
        <title>The Global Catalogue of Microorganisms (GCM) 10K type strain sequencing project: providing services to taxonomists for standard genome sequencing and annotation.</title>
        <authorList>
            <consortium name="The Broad Institute Genomics Platform"/>
            <consortium name="The Broad Institute Genome Sequencing Center for Infectious Disease"/>
            <person name="Wu L."/>
            <person name="Ma J."/>
        </authorList>
    </citation>
    <scope>NUCLEOTIDE SEQUENCE [LARGE SCALE GENOMIC DNA]</scope>
    <source>
        <strain evidence="3">CCM 8893</strain>
    </source>
</reference>
<name>A0ABW1UA05_9LACO</name>